<dbReference type="AlphaFoldDB" id="A0A3B0ZGG9"/>
<dbReference type="Pfam" id="PF01476">
    <property type="entry name" value="LysM"/>
    <property type="match status" value="3"/>
</dbReference>
<dbReference type="SUPFAM" id="SSF54106">
    <property type="entry name" value="LysM domain"/>
    <property type="match status" value="3"/>
</dbReference>
<dbReference type="PROSITE" id="PS00922">
    <property type="entry name" value="TRANSGLYCOSYLASE"/>
    <property type="match status" value="1"/>
</dbReference>
<feature type="domain" description="LysM" evidence="1">
    <location>
        <begin position="326"/>
        <end position="369"/>
    </location>
</feature>
<dbReference type="CDD" id="cd00118">
    <property type="entry name" value="LysM"/>
    <property type="match status" value="3"/>
</dbReference>
<dbReference type="GO" id="GO:0000270">
    <property type="term" value="P:peptidoglycan metabolic process"/>
    <property type="evidence" value="ECO:0007669"/>
    <property type="project" value="InterPro"/>
</dbReference>
<dbReference type="SMART" id="SM00257">
    <property type="entry name" value="LysM"/>
    <property type="match status" value="3"/>
</dbReference>
<protein>
    <submittedName>
        <fullName evidence="2">Membrane-bound lytic murein transglycosylase D</fullName>
    </submittedName>
</protein>
<name>A0A3B0ZGG9_9ZZZZ</name>
<dbReference type="CDD" id="cd16894">
    <property type="entry name" value="MltD-like"/>
    <property type="match status" value="1"/>
</dbReference>
<gene>
    <name evidence="2" type="ORF">MNBD_GAMMA16-1316</name>
</gene>
<dbReference type="Gene3D" id="1.10.530.10">
    <property type="match status" value="1"/>
</dbReference>
<evidence type="ECO:0000313" key="2">
    <source>
        <dbReference type="EMBL" id="VAW87323.1"/>
    </source>
</evidence>
<dbReference type="FunFam" id="1.10.530.10:FF:000004">
    <property type="entry name" value="Membrane-bound lytic murein transglycosylase D"/>
    <property type="match status" value="1"/>
</dbReference>
<dbReference type="PANTHER" id="PTHR33734:SF22">
    <property type="entry name" value="MEMBRANE-BOUND LYTIC MUREIN TRANSGLYCOSYLASE D"/>
    <property type="match status" value="1"/>
</dbReference>
<accession>A0A3B0ZGG9</accession>
<feature type="domain" description="LysM" evidence="1">
    <location>
        <begin position="400"/>
        <end position="444"/>
    </location>
</feature>
<feature type="domain" description="LysM" evidence="1">
    <location>
        <begin position="464"/>
        <end position="510"/>
    </location>
</feature>
<reference evidence="2" key="1">
    <citation type="submission" date="2018-06" db="EMBL/GenBank/DDBJ databases">
        <authorList>
            <person name="Zhirakovskaya E."/>
        </authorList>
    </citation>
    <scope>NUCLEOTIDE SEQUENCE</scope>
</reference>
<organism evidence="2">
    <name type="scientific">hydrothermal vent metagenome</name>
    <dbReference type="NCBI Taxonomy" id="652676"/>
    <lineage>
        <taxon>unclassified sequences</taxon>
        <taxon>metagenomes</taxon>
        <taxon>ecological metagenomes</taxon>
    </lineage>
</organism>
<dbReference type="InterPro" id="IPR023346">
    <property type="entry name" value="Lysozyme-like_dom_sf"/>
</dbReference>
<dbReference type="InterPro" id="IPR036779">
    <property type="entry name" value="LysM_dom_sf"/>
</dbReference>
<evidence type="ECO:0000259" key="1">
    <source>
        <dbReference type="PROSITE" id="PS51782"/>
    </source>
</evidence>
<dbReference type="PANTHER" id="PTHR33734">
    <property type="entry name" value="LYSM DOMAIN-CONTAINING GPI-ANCHORED PROTEIN 2"/>
    <property type="match status" value="1"/>
</dbReference>
<dbReference type="GO" id="GO:0008932">
    <property type="term" value="F:lytic endotransglycosylase activity"/>
    <property type="evidence" value="ECO:0007669"/>
    <property type="project" value="TreeGrafter"/>
</dbReference>
<dbReference type="InterPro" id="IPR018392">
    <property type="entry name" value="LysM"/>
</dbReference>
<sequence length="521" mass="60086">MTNLKKIKNKILQLSCIVFFCLFFTSSNYADTTLQIASLSTTHKSLHSQTDTDIWQRIRNGYALPTDNNTLIKAHQHWFVRHPAYLNRAFERAKPFLYYIVNEIDKRGMPMEIALLPVVESAFQPFAYSHGRASGIWQFIPSTGERFGLKIGWWYDGRRDIMASTDAALKYLSYLHKYFDGDWLLALAAYNSGEGTVSRAIKKNKRNGKKTDFWSLKLPKETRDYVPKLIALSTIIAKPQQYKLNLIPIKNRPAVTQIDVGSQIDIALAAELADMSIEEMYHLNPGINRWATAPQGPHTLLLPKSKAKEFQQKLAKLPAKKRVKWKRHKIGSGETLSHIAKKYETTARVIQQINNIKGHMIRTGRYLIIPVAQQSLASYKLSADQRHLKTANKRRSKRNTIHIVSRGDTLWDLSRQYKVNMSSLASWNSMAKRDPLRIGQKLVIWIKDSPKNTIKLPHEKPRRIYYTVRNGDSLSRIAAKFNVRISDLKKWNKKTLRQRKYLQPGQKLTLYIDITQTSEHS</sequence>
<dbReference type="InterPro" id="IPR000189">
    <property type="entry name" value="Transglyc_AS"/>
</dbReference>
<dbReference type="SUPFAM" id="SSF53955">
    <property type="entry name" value="Lysozyme-like"/>
    <property type="match status" value="1"/>
</dbReference>
<dbReference type="PROSITE" id="PS51782">
    <property type="entry name" value="LYSM"/>
    <property type="match status" value="3"/>
</dbReference>
<dbReference type="EMBL" id="UOFO01000118">
    <property type="protein sequence ID" value="VAW87323.1"/>
    <property type="molecule type" value="Genomic_DNA"/>
</dbReference>
<dbReference type="Pfam" id="PF01464">
    <property type="entry name" value="SLT"/>
    <property type="match status" value="1"/>
</dbReference>
<proteinExistence type="predicted"/>
<dbReference type="InterPro" id="IPR008258">
    <property type="entry name" value="Transglycosylase_SLT_dom_1"/>
</dbReference>
<dbReference type="GO" id="GO:0016020">
    <property type="term" value="C:membrane"/>
    <property type="evidence" value="ECO:0007669"/>
    <property type="project" value="InterPro"/>
</dbReference>
<dbReference type="Gene3D" id="3.10.350.10">
    <property type="entry name" value="LysM domain"/>
    <property type="match status" value="3"/>
</dbReference>